<accession>A0A3P7JWI3</accession>
<protein>
    <submittedName>
        <fullName evidence="1">Uncharacterized protein</fullName>
    </submittedName>
</protein>
<proteinExistence type="predicted"/>
<dbReference type="AlphaFoldDB" id="A0A3P7JWI3"/>
<feature type="non-terminal residue" evidence="1">
    <location>
        <position position="325"/>
    </location>
</feature>
<dbReference type="OrthoDB" id="5871651at2759"/>
<organism evidence="1 2">
    <name type="scientific">Strongylus vulgaris</name>
    <name type="common">Blood worm</name>
    <dbReference type="NCBI Taxonomy" id="40348"/>
    <lineage>
        <taxon>Eukaryota</taxon>
        <taxon>Metazoa</taxon>
        <taxon>Ecdysozoa</taxon>
        <taxon>Nematoda</taxon>
        <taxon>Chromadorea</taxon>
        <taxon>Rhabditida</taxon>
        <taxon>Rhabditina</taxon>
        <taxon>Rhabditomorpha</taxon>
        <taxon>Strongyloidea</taxon>
        <taxon>Strongylidae</taxon>
        <taxon>Strongylus</taxon>
    </lineage>
</organism>
<name>A0A3P7JWI3_STRVU</name>
<evidence type="ECO:0000313" key="1">
    <source>
        <dbReference type="EMBL" id="VDM83254.1"/>
    </source>
</evidence>
<evidence type="ECO:0000313" key="2">
    <source>
        <dbReference type="Proteomes" id="UP000270094"/>
    </source>
</evidence>
<gene>
    <name evidence="1" type="ORF">SVUK_LOCUS18252</name>
</gene>
<dbReference type="Proteomes" id="UP000270094">
    <property type="component" value="Unassembled WGS sequence"/>
</dbReference>
<dbReference type="EMBL" id="UYYB01121940">
    <property type="protein sequence ID" value="VDM83254.1"/>
    <property type="molecule type" value="Genomic_DNA"/>
</dbReference>
<keyword evidence="2" id="KW-1185">Reference proteome</keyword>
<sequence length="325" mass="35932">MPLREYANKEELTRSVHALVFDGDIAPVLYRVRTLFGNGAKLESVHFEVPLPDRLDLMIVTLDPYAINITSGKRAVTVKYADGGVKAPQTVEQVYQLQLSPTLGFVVSIENKTAIRICMQGHRQLVTITLNRMEAPSEFRNLQANSFIVAPFRARQLDYMIFACQPRNSAEFKSPGEVLNFLEPLYSTACGAILAAIKDATDTTSHPTTWTSPDLNAFPVLAVFRLPISKKSGWAVGHAIRGAYMADFMDGQITQIEMGEENFQMEKNISSNFTSYLGGTSKPRPRDAGGVGLVITVPSRYTRWKSVRALLAGDIDLEGTDNPNQ</sequence>
<reference evidence="1 2" key="1">
    <citation type="submission" date="2018-11" db="EMBL/GenBank/DDBJ databases">
        <authorList>
            <consortium name="Pathogen Informatics"/>
        </authorList>
    </citation>
    <scope>NUCLEOTIDE SEQUENCE [LARGE SCALE GENOMIC DNA]</scope>
</reference>